<dbReference type="Pfam" id="PF03466">
    <property type="entry name" value="LysR_substrate"/>
    <property type="match status" value="1"/>
</dbReference>
<reference evidence="6" key="1">
    <citation type="journal article" date="2022" name="Environ. Microbiol.">
        <title>Geoalkalibacter halelectricus SAP #1 sp. nov. possessing extracellular electron transfer and mineral#reducing capabilities from a haloalkaline environment.</title>
        <authorList>
            <person name="Yadav S."/>
            <person name="Singh R."/>
            <person name="Sundharam S.S."/>
            <person name="Chaudhary S."/>
            <person name="Krishnamurthi S."/>
            <person name="Patil S.A."/>
        </authorList>
    </citation>
    <scope>NUCLEOTIDE SEQUENCE</scope>
    <source>
        <strain evidence="6">SAP-1</strain>
    </source>
</reference>
<organism evidence="6 7">
    <name type="scientific">Geoalkalibacter halelectricus</name>
    <dbReference type="NCBI Taxonomy" id="2847045"/>
    <lineage>
        <taxon>Bacteria</taxon>
        <taxon>Pseudomonadati</taxon>
        <taxon>Thermodesulfobacteriota</taxon>
        <taxon>Desulfuromonadia</taxon>
        <taxon>Desulfuromonadales</taxon>
        <taxon>Geoalkalibacteraceae</taxon>
        <taxon>Geoalkalibacter</taxon>
    </lineage>
</organism>
<proteinExistence type="inferred from homology"/>
<dbReference type="InterPro" id="IPR000847">
    <property type="entry name" value="LysR_HTH_N"/>
</dbReference>
<dbReference type="InterPro" id="IPR036388">
    <property type="entry name" value="WH-like_DNA-bd_sf"/>
</dbReference>
<comment type="similarity">
    <text evidence="1">Belongs to the LysR transcriptional regulatory family.</text>
</comment>
<feature type="domain" description="HTH lysR-type" evidence="5">
    <location>
        <begin position="12"/>
        <end position="69"/>
    </location>
</feature>
<dbReference type="RefSeq" id="WP_260747394.1">
    <property type="nucleotide sequence ID" value="NZ_CP092109.1"/>
</dbReference>
<dbReference type="InterPro" id="IPR005119">
    <property type="entry name" value="LysR_subst-bd"/>
</dbReference>
<keyword evidence="3" id="KW-0238">DNA-binding</keyword>
<dbReference type="Gene3D" id="3.40.190.290">
    <property type="match status" value="1"/>
</dbReference>
<dbReference type="Gene3D" id="1.10.10.10">
    <property type="entry name" value="Winged helix-like DNA-binding domain superfamily/Winged helix DNA-binding domain"/>
    <property type="match status" value="1"/>
</dbReference>
<dbReference type="InterPro" id="IPR036390">
    <property type="entry name" value="WH_DNA-bd_sf"/>
</dbReference>
<evidence type="ECO:0000256" key="2">
    <source>
        <dbReference type="ARBA" id="ARBA00023015"/>
    </source>
</evidence>
<evidence type="ECO:0000256" key="4">
    <source>
        <dbReference type="ARBA" id="ARBA00023163"/>
    </source>
</evidence>
<gene>
    <name evidence="6" type="ORF">L9S41_15340</name>
</gene>
<dbReference type="CDD" id="cd05466">
    <property type="entry name" value="PBP2_LTTR_substrate"/>
    <property type="match status" value="1"/>
</dbReference>
<dbReference type="Pfam" id="PF00126">
    <property type="entry name" value="HTH_1"/>
    <property type="match status" value="1"/>
</dbReference>
<dbReference type="Proteomes" id="UP001060414">
    <property type="component" value="Chromosome"/>
</dbReference>
<keyword evidence="7" id="KW-1185">Reference proteome</keyword>
<evidence type="ECO:0000259" key="5">
    <source>
        <dbReference type="PROSITE" id="PS50931"/>
    </source>
</evidence>
<dbReference type="PRINTS" id="PR00039">
    <property type="entry name" value="HTHLYSR"/>
</dbReference>
<protein>
    <submittedName>
        <fullName evidence="6">LysR family transcriptional regulator</fullName>
    </submittedName>
</protein>
<dbReference type="SUPFAM" id="SSF46785">
    <property type="entry name" value="Winged helix' DNA-binding domain"/>
    <property type="match status" value="1"/>
</dbReference>
<keyword evidence="2" id="KW-0805">Transcription regulation</keyword>
<accession>A0ABY5ZMV3</accession>
<sequence length="315" mass="35648">MFGFFERYNQGMELNQLKSFLAIARERNLTRAADKLHLSQSALSTQLKQLETELGVSLFRRTARGMELSEQGTELLAHAEEVLESARRLRRRAMQLHQGVGETLTIGLNAAPDFLRVGALNRRLSVLHGDLNVVYHTSETLRTAELLRQGRLDLAFFYGNVVDADIRHLLLSWVRICVVIPHDLGTKNAPLTWEDLAALPWIWVSNDSPLYAALLDKLERLRLQPNQAVTAADEFIVRELVRDGQGVAVMREDEARPLADQGELIIWNDGWMTLPLSLAWLEKNDAKKKIRAAREAIRHIWQSDLEGAGATPIHL</sequence>
<keyword evidence="4" id="KW-0804">Transcription</keyword>
<evidence type="ECO:0000256" key="3">
    <source>
        <dbReference type="ARBA" id="ARBA00023125"/>
    </source>
</evidence>
<evidence type="ECO:0000313" key="7">
    <source>
        <dbReference type="Proteomes" id="UP001060414"/>
    </source>
</evidence>
<evidence type="ECO:0000256" key="1">
    <source>
        <dbReference type="ARBA" id="ARBA00009437"/>
    </source>
</evidence>
<dbReference type="SUPFAM" id="SSF53850">
    <property type="entry name" value="Periplasmic binding protein-like II"/>
    <property type="match status" value="1"/>
</dbReference>
<name>A0ABY5ZMV3_9BACT</name>
<dbReference type="PROSITE" id="PS50931">
    <property type="entry name" value="HTH_LYSR"/>
    <property type="match status" value="1"/>
</dbReference>
<dbReference type="PANTHER" id="PTHR30346">
    <property type="entry name" value="TRANSCRIPTIONAL DUAL REGULATOR HCAR-RELATED"/>
    <property type="match status" value="1"/>
</dbReference>
<dbReference type="EMBL" id="CP092109">
    <property type="protein sequence ID" value="UWZ79039.1"/>
    <property type="molecule type" value="Genomic_DNA"/>
</dbReference>
<dbReference type="PANTHER" id="PTHR30346:SF0">
    <property type="entry name" value="HCA OPERON TRANSCRIPTIONAL ACTIVATOR HCAR"/>
    <property type="match status" value="1"/>
</dbReference>
<evidence type="ECO:0000313" key="6">
    <source>
        <dbReference type="EMBL" id="UWZ79039.1"/>
    </source>
</evidence>